<name>A0A9D2BNG4_9BACT</name>
<dbReference type="AlphaFoldDB" id="A0A9D2BNG4"/>
<feature type="transmembrane region" description="Helical" evidence="1">
    <location>
        <begin position="34"/>
        <end position="58"/>
    </location>
</feature>
<accession>A0A9D2BNG4</accession>
<keyword evidence="1" id="KW-0472">Membrane</keyword>
<feature type="transmembrane region" description="Helical" evidence="1">
    <location>
        <begin position="9"/>
        <end position="28"/>
    </location>
</feature>
<dbReference type="EMBL" id="DXEN01000010">
    <property type="protein sequence ID" value="HIX85284.1"/>
    <property type="molecule type" value="Genomic_DNA"/>
</dbReference>
<sequence>MNKKALTRVICGLAILVAVATFIAYYVIKADDKPWLAFFVACCGGVIVFNFLLSLFLINKNFKK</sequence>
<comment type="caution">
    <text evidence="2">The sequence shown here is derived from an EMBL/GenBank/DDBJ whole genome shotgun (WGS) entry which is preliminary data.</text>
</comment>
<evidence type="ECO:0000256" key="1">
    <source>
        <dbReference type="SAM" id="Phobius"/>
    </source>
</evidence>
<reference evidence="2" key="2">
    <citation type="submission" date="2021-04" db="EMBL/GenBank/DDBJ databases">
        <authorList>
            <person name="Gilroy R."/>
        </authorList>
    </citation>
    <scope>NUCLEOTIDE SEQUENCE</scope>
    <source>
        <strain evidence="2">ChiHecec2B26-12326</strain>
    </source>
</reference>
<organism evidence="2 3">
    <name type="scientific">Candidatus Parabacteroides intestinigallinarum</name>
    <dbReference type="NCBI Taxonomy" id="2838722"/>
    <lineage>
        <taxon>Bacteria</taxon>
        <taxon>Pseudomonadati</taxon>
        <taxon>Bacteroidota</taxon>
        <taxon>Bacteroidia</taxon>
        <taxon>Bacteroidales</taxon>
        <taxon>Tannerellaceae</taxon>
        <taxon>Parabacteroides</taxon>
    </lineage>
</organism>
<protein>
    <submittedName>
        <fullName evidence="2">Uncharacterized protein</fullName>
    </submittedName>
</protein>
<keyword evidence="1" id="KW-0812">Transmembrane</keyword>
<gene>
    <name evidence="2" type="ORF">H9848_01580</name>
</gene>
<reference evidence="2" key="1">
    <citation type="journal article" date="2021" name="PeerJ">
        <title>Extensive microbial diversity within the chicken gut microbiome revealed by metagenomics and culture.</title>
        <authorList>
            <person name="Gilroy R."/>
            <person name="Ravi A."/>
            <person name="Getino M."/>
            <person name="Pursley I."/>
            <person name="Horton D.L."/>
            <person name="Alikhan N.F."/>
            <person name="Baker D."/>
            <person name="Gharbi K."/>
            <person name="Hall N."/>
            <person name="Watson M."/>
            <person name="Adriaenssens E.M."/>
            <person name="Foster-Nyarko E."/>
            <person name="Jarju S."/>
            <person name="Secka A."/>
            <person name="Antonio M."/>
            <person name="Oren A."/>
            <person name="Chaudhuri R.R."/>
            <person name="La Ragione R."/>
            <person name="Hildebrand F."/>
            <person name="Pallen M.J."/>
        </authorList>
    </citation>
    <scope>NUCLEOTIDE SEQUENCE</scope>
    <source>
        <strain evidence="2">ChiHecec2B26-12326</strain>
    </source>
</reference>
<evidence type="ECO:0000313" key="3">
    <source>
        <dbReference type="Proteomes" id="UP000823847"/>
    </source>
</evidence>
<keyword evidence="1" id="KW-1133">Transmembrane helix</keyword>
<dbReference type="Proteomes" id="UP000823847">
    <property type="component" value="Unassembled WGS sequence"/>
</dbReference>
<proteinExistence type="predicted"/>
<evidence type="ECO:0000313" key="2">
    <source>
        <dbReference type="EMBL" id="HIX85284.1"/>
    </source>
</evidence>